<evidence type="ECO:0000256" key="4">
    <source>
        <dbReference type="ARBA" id="ARBA00022448"/>
    </source>
</evidence>
<dbReference type="SUPFAM" id="SSF52540">
    <property type="entry name" value="P-loop containing nucleoside triphosphate hydrolases"/>
    <property type="match status" value="1"/>
</dbReference>
<evidence type="ECO:0000313" key="17">
    <source>
        <dbReference type="Proteomes" id="UP001151760"/>
    </source>
</evidence>
<dbReference type="InterPro" id="IPR004131">
    <property type="entry name" value="PPase-energised_H-pump"/>
</dbReference>
<evidence type="ECO:0000256" key="10">
    <source>
        <dbReference type="ARBA" id="ARBA00022989"/>
    </source>
</evidence>
<evidence type="ECO:0000256" key="3">
    <source>
        <dbReference type="ARBA" id="ARBA00013242"/>
    </source>
</evidence>
<evidence type="ECO:0000256" key="14">
    <source>
        <dbReference type="SAM" id="Phobius"/>
    </source>
</evidence>
<reference evidence="16" key="2">
    <citation type="submission" date="2022-01" db="EMBL/GenBank/DDBJ databases">
        <authorList>
            <person name="Yamashiro T."/>
            <person name="Shiraishi A."/>
            <person name="Satake H."/>
            <person name="Nakayama K."/>
        </authorList>
    </citation>
    <scope>NUCLEOTIDE SEQUENCE</scope>
</reference>
<sequence>MFNVVEESDHKSGVKHWWIIGGLGGGLAMILAVVAVFVCARSSICYGDGRRTGLKDHEDGHKFHILRTSSFWCRSGRLYCNSDDWRRTNTIEESSDPHTNIPKVIATDVFDVEKPVVFAYEEEVAIKRMTAMKTKEFIAEMNVLCKVHHTNLLRSSSFLLVKVELIGYARVNDELFSFIIKLRKFTNWDSTYMNLKARILAALKHLPDSMIMLHLSYSKLVVVSTLVVDVGADTVGKVERDIPEDDPKNPAINRIEFVQSKSFLHRDIQPDNFLMGLGRRANQHLAIQAFLRGSSVVVSVPTSAGKTLIAEAVVVAMVARGKRLFYTTPLKALSNQKFRELCAT</sequence>
<evidence type="ECO:0000256" key="2">
    <source>
        <dbReference type="ARBA" id="ARBA00004162"/>
    </source>
</evidence>
<dbReference type="PANTHER" id="PTHR46204:SF10">
    <property type="entry name" value="LYSM DOMAIN RECEPTOR-LIKE KINASE 3"/>
    <property type="match status" value="1"/>
</dbReference>
<dbReference type="Gene3D" id="3.40.50.300">
    <property type="entry name" value="P-loop containing nucleotide triphosphate hydrolases"/>
    <property type="match status" value="1"/>
</dbReference>
<evidence type="ECO:0000256" key="13">
    <source>
        <dbReference type="ARBA" id="ARBA00023157"/>
    </source>
</evidence>
<evidence type="ECO:0000256" key="12">
    <source>
        <dbReference type="ARBA" id="ARBA00023136"/>
    </source>
</evidence>
<keyword evidence="5" id="KW-1003">Cell membrane</keyword>
<keyword evidence="7" id="KW-0732">Signal</keyword>
<feature type="transmembrane region" description="Helical" evidence="14">
    <location>
        <begin position="17"/>
        <end position="40"/>
    </location>
</feature>
<keyword evidence="10 14" id="KW-1133">Transmembrane helix</keyword>
<dbReference type="InterPro" id="IPR011545">
    <property type="entry name" value="DEAD/DEAH_box_helicase_dom"/>
</dbReference>
<keyword evidence="11" id="KW-0406">Ion transport</keyword>
<dbReference type="EC" id="7.1.3.1" evidence="3"/>
<dbReference type="Pfam" id="PF00270">
    <property type="entry name" value="DEAD"/>
    <property type="match status" value="1"/>
</dbReference>
<evidence type="ECO:0000256" key="7">
    <source>
        <dbReference type="ARBA" id="ARBA00022729"/>
    </source>
</evidence>
<dbReference type="Gene3D" id="1.10.510.10">
    <property type="entry name" value="Transferase(Phosphotransferase) domain 1"/>
    <property type="match status" value="1"/>
</dbReference>
<dbReference type="InterPro" id="IPR011009">
    <property type="entry name" value="Kinase-like_dom_sf"/>
</dbReference>
<dbReference type="SUPFAM" id="SSF56112">
    <property type="entry name" value="Protein kinase-like (PK-like)"/>
    <property type="match status" value="1"/>
</dbReference>
<organism evidence="16 17">
    <name type="scientific">Tanacetum coccineum</name>
    <dbReference type="NCBI Taxonomy" id="301880"/>
    <lineage>
        <taxon>Eukaryota</taxon>
        <taxon>Viridiplantae</taxon>
        <taxon>Streptophyta</taxon>
        <taxon>Embryophyta</taxon>
        <taxon>Tracheophyta</taxon>
        <taxon>Spermatophyta</taxon>
        <taxon>Magnoliopsida</taxon>
        <taxon>eudicotyledons</taxon>
        <taxon>Gunneridae</taxon>
        <taxon>Pentapetalae</taxon>
        <taxon>asterids</taxon>
        <taxon>campanulids</taxon>
        <taxon>Asterales</taxon>
        <taxon>Asteraceae</taxon>
        <taxon>Asteroideae</taxon>
        <taxon>Anthemideae</taxon>
        <taxon>Anthemidinae</taxon>
        <taxon>Tanacetum</taxon>
    </lineage>
</organism>
<comment type="subcellular location">
    <subcellularLocation>
        <location evidence="2">Cell membrane</location>
        <topology evidence="2">Single-pass membrane protein</topology>
    </subcellularLocation>
    <subcellularLocation>
        <location evidence="1">Endomembrane system</location>
        <topology evidence="1">Multi-pass membrane protein</topology>
    </subcellularLocation>
</comment>
<proteinExistence type="predicted"/>
<keyword evidence="13" id="KW-1015">Disulfide bond</keyword>
<keyword evidence="17" id="KW-1185">Reference proteome</keyword>
<evidence type="ECO:0000256" key="11">
    <source>
        <dbReference type="ARBA" id="ARBA00023065"/>
    </source>
</evidence>
<reference evidence="16" key="1">
    <citation type="journal article" date="2022" name="Int. J. Mol. Sci.">
        <title>Draft Genome of Tanacetum Coccineum: Genomic Comparison of Closely Related Tanacetum-Family Plants.</title>
        <authorList>
            <person name="Yamashiro T."/>
            <person name="Shiraishi A."/>
            <person name="Nakayama K."/>
            <person name="Satake H."/>
        </authorList>
    </citation>
    <scope>NUCLEOTIDE SEQUENCE</scope>
</reference>
<keyword evidence="9" id="KW-1278">Translocase</keyword>
<protein>
    <recommendedName>
        <fullName evidence="3">H(+)-exporting diphosphatase</fullName>
        <ecNumber evidence="3">7.1.3.1</ecNumber>
    </recommendedName>
</protein>
<dbReference type="PANTHER" id="PTHR46204">
    <property type="entry name" value="CHITIN ELICITOR RECEPTOR KINASE 1-RELATED"/>
    <property type="match status" value="1"/>
</dbReference>
<evidence type="ECO:0000256" key="5">
    <source>
        <dbReference type="ARBA" id="ARBA00022475"/>
    </source>
</evidence>
<dbReference type="InterPro" id="IPR027417">
    <property type="entry name" value="P-loop_NTPase"/>
</dbReference>
<evidence type="ECO:0000256" key="9">
    <source>
        <dbReference type="ARBA" id="ARBA00022967"/>
    </source>
</evidence>
<evidence type="ECO:0000313" key="16">
    <source>
        <dbReference type="EMBL" id="GJS84581.1"/>
    </source>
</evidence>
<evidence type="ECO:0000256" key="6">
    <source>
        <dbReference type="ARBA" id="ARBA00022692"/>
    </source>
</evidence>
<comment type="caution">
    <text evidence="16">The sequence shown here is derived from an EMBL/GenBank/DDBJ whole genome shotgun (WGS) entry which is preliminary data.</text>
</comment>
<keyword evidence="6 14" id="KW-0812">Transmembrane</keyword>
<dbReference type="InterPro" id="IPR044812">
    <property type="entry name" value="CERK1/LYK3-like"/>
</dbReference>
<dbReference type="EMBL" id="BQNB010010985">
    <property type="protein sequence ID" value="GJS84581.1"/>
    <property type="molecule type" value="Genomic_DNA"/>
</dbReference>
<keyword evidence="4" id="KW-0813">Transport</keyword>
<evidence type="ECO:0000259" key="15">
    <source>
        <dbReference type="Pfam" id="PF00270"/>
    </source>
</evidence>
<dbReference type="Proteomes" id="UP001151760">
    <property type="component" value="Unassembled WGS sequence"/>
</dbReference>
<accession>A0ABQ4Z4Q4</accession>
<feature type="domain" description="DEAD/DEAH-box helicase" evidence="15">
    <location>
        <begin position="281"/>
        <end position="341"/>
    </location>
</feature>
<keyword evidence="8" id="KW-0460">Magnesium</keyword>
<evidence type="ECO:0000256" key="1">
    <source>
        <dbReference type="ARBA" id="ARBA00004127"/>
    </source>
</evidence>
<gene>
    <name evidence="16" type="ORF">Tco_0751122</name>
</gene>
<keyword evidence="12 14" id="KW-0472">Membrane</keyword>
<name>A0ABQ4Z4Q4_9ASTR</name>
<evidence type="ECO:0000256" key="8">
    <source>
        <dbReference type="ARBA" id="ARBA00022842"/>
    </source>
</evidence>
<dbReference type="Pfam" id="PF03030">
    <property type="entry name" value="H_PPase"/>
    <property type="match status" value="1"/>
</dbReference>